<organism evidence="1 2">
    <name type="scientific">Desulfosarcina ovata subsp. sediminis</name>
    <dbReference type="NCBI Taxonomy" id="885957"/>
    <lineage>
        <taxon>Bacteria</taxon>
        <taxon>Pseudomonadati</taxon>
        <taxon>Thermodesulfobacteriota</taxon>
        <taxon>Desulfobacteria</taxon>
        <taxon>Desulfobacterales</taxon>
        <taxon>Desulfosarcinaceae</taxon>
        <taxon>Desulfosarcina</taxon>
    </lineage>
</organism>
<accession>A0A5K7ZF52</accession>
<evidence type="ECO:0000313" key="1">
    <source>
        <dbReference type="EMBL" id="BBO80692.1"/>
    </source>
</evidence>
<evidence type="ECO:0000313" key="2">
    <source>
        <dbReference type="Proteomes" id="UP000425960"/>
    </source>
</evidence>
<proteinExistence type="predicted"/>
<sequence>MDERLTRTELESRWENAMTATRATATSHPGTYRLLKTLAADIVTHPVDIDDYFPTVENLLDLLKRLDPVGRGSIFHIFSQRITPTSIWQVRMLRMECKDLLAHLDAFDQWRRDQHRLWRVK</sequence>
<reference evidence="1 2" key="1">
    <citation type="submission" date="2019-11" db="EMBL/GenBank/DDBJ databases">
        <title>Comparative genomics of hydrocarbon-degrading Desulfosarcina strains.</title>
        <authorList>
            <person name="Watanabe M."/>
            <person name="Kojima H."/>
            <person name="Fukui M."/>
        </authorList>
    </citation>
    <scope>NUCLEOTIDE SEQUENCE [LARGE SCALE GENOMIC DNA]</scope>
    <source>
        <strain evidence="1 2">28bB2T</strain>
    </source>
</reference>
<dbReference type="RefSeq" id="WP_155309305.1">
    <property type="nucleotide sequence ID" value="NZ_AP021876.1"/>
</dbReference>
<dbReference type="KEGG" id="dov:DSCO28_12580"/>
<protein>
    <submittedName>
        <fullName evidence="1">Uncharacterized protein</fullName>
    </submittedName>
</protein>
<gene>
    <name evidence="1" type="ORF">DSCO28_12580</name>
</gene>
<dbReference type="EMBL" id="AP021876">
    <property type="protein sequence ID" value="BBO80692.1"/>
    <property type="molecule type" value="Genomic_DNA"/>
</dbReference>
<name>A0A5K7ZF52_9BACT</name>
<dbReference type="AlphaFoldDB" id="A0A5K7ZF52"/>
<dbReference type="Proteomes" id="UP000425960">
    <property type="component" value="Chromosome"/>
</dbReference>